<organism evidence="3 4">
    <name type="scientific">Eiseniibacteriota bacterium</name>
    <dbReference type="NCBI Taxonomy" id="2212470"/>
    <lineage>
        <taxon>Bacteria</taxon>
        <taxon>Candidatus Eiseniibacteriota</taxon>
    </lineage>
</organism>
<protein>
    <submittedName>
        <fullName evidence="3">Uncharacterized protein</fullName>
    </submittedName>
</protein>
<feature type="region of interest" description="Disordered" evidence="1">
    <location>
        <begin position="27"/>
        <end position="49"/>
    </location>
</feature>
<accession>A0A7Y2H1Y5</accession>
<name>A0A7Y2H1Y5_UNCEI</name>
<evidence type="ECO:0000313" key="4">
    <source>
        <dbReference type="Proteomes" id="UP000547674"/>
    </source>
</evidence>
<feature type="chain" id="PRO_5030822252" evidence="2">
    <location>
        <begin position="26"/>
        <end position="49"/>
    </location>
</feature>
<feature type="compositionally biased region" description="Basic and acidic residues" evidence="1">
    <location>
        <begin position="36"/>
        <end position="49"/>
    </location>
</feature>
<sequence>MMRAVAWVLVHALLLAVVVPCSTLAQPEWSSNQKTAPEEKPKLDPEQWG</sequence>
<dbReference type="EMBL" id="JABDJR010000264">
    <property type="protein sequence ID" value="NNF06470.1"/>
    <property type="molecule type" value="Genomic_DNA"/>
</dbReference>
<evidence type="ECO:0000256" key="2">
    <source>
        <dbReference type="SAM" id="SignalP"/>
    </source>
</evidence>
<gene>
    <name evidence="3" type="ORF">HKN21_06895</name>
</gene>
<evidence type="ECO:0000256" key="1">
    <source>
        <dbReference type="SAM" id="MobiDB-lite"/>
    </source>
</evidence>
<reference evidence="3 4" key="1">
    <citation type="submission" date="2020-03" db="EMBL/GenBank/DDBJ databases">
        <title>Metabolic flexibility allows generalist bacteria to become dominant in a frequently disturbed ecosystem.</title>
        <authorList>
            <person name="Chen Y.-J."/>
            <person name="Leung P.M."/>
            <person name="Bay S.K."/>
            <person name="Hugenholtz P."/>
            <person name="Kessler A.J."/>
            <person name="Shelley G."/>
            <person name="Waite D.W."/>
            <person name="Cook P.L."/>
            <person name="Greening C."/>
        </authorList>
    </citation>
    <scope>NUCLEOTIDE SEQUENCE [LARGE SCALE GENOMIC DNA]</scope>
    <source>
        <strain evidence="3">SS_bin_28</strain>
    </source>
</reference>
<dbReference type="Proteomes" id="UP000547674">
    <property type="component" value="Unassembled WGS sequence"/>
</dbReference>
<keyword evidence="2" id="KW-0732">Signal</keyword>
<feature type="non-terminal residue" evidence="3">
    <location>
        <position position="49"/>
    </location>
</feature>
<proteinExistence type="predicted"/>
<feature type="signal peptide" evidence="2">
    <location>
        <begin position="1"/>
        <end position="25"/>
    </location>
</feature>
<comment type="caution">
    <text evidence="3">The sequence shown here is derived from an EMBL/GenBank/DDBJ whole genome shotgun (WGS) entry which is preliminary data.</text>
</comment>
<dbReference type="AlphaFoldDB" id="A0A7Y2H1Y5"/>
<evidence type="ECO:0000313" key="3">
    <source>
        <dbReference type="EMBL" id="NNF06470.1"/>
    </source>
</evidence>